<evidence type="ECO:0000256" key="7">
    <source>
        <dbReference type="ARBA" id="ARBA00022833"/>
    </source>
</evidence>
<feature type="domain" description="Peptidase metallopeptidase" evidence="11">
    <location>
        <begin position="166"/>
        <end position="330"/>
    </location>
</feature>
<evidence type="ECO:0000256" key="1">
    <source>
        <dbReference type="ARBA" id="ARBA00004471"/>
    </source>
</evidence>
<dbReference type="CDD" id="cd04278">
    <property type="entry name" value="ZnMc_MMP"/>
    <property type="match status" value="1"/>
</dbReference>
<evidence type="ECO:0000256" key="2">
    <source>
        <dbReference type="ARBA" id="ARBA00009614"/>
    </source>
</evidence>
<dbReference type="SUPFAM" id="SSF55486">
    <property type="entry name" value="Metalloproteases ('zincins'), catalytic domain"/>
    <property type="match status" value="1"/>
</dbReference>
<evidence type="ECO:0000313" key="12">
    <source>
        <dbReference type="EMBL" id="KAK8989730.1"/>
    </source>
</evidence>
<reference evidence="12 13" key="1">
    <citation type="journal article" date="2024" name="G3 (Bethesda)">
        <title>Genome assembly of Hibiscus sabdariffa L. provides insights into metabolisms of medicinal natural products.</title>
        <authorList>
            <person name="Kim T."/>
        </authorList>
    </citation>
    <scope>NUCLEOTIDE SEQUENCE [LARGE SCALE GENOMIC DNA]</scope>
    <source>
        <strain evidence="12">TK-2024</strain>
        <tissue evidence="12">Old leaves</tissue>
    </source>
</reference>
<protein>
    <recommendedName>
        <fullName evidence="11">Peptidase metallopeptidase domain-containing protein</fullName>
    </recommendedName>
</protein>
<evidence type="ECO:0000256" key="4">
    <source>
        <dbReference type="ARBA" id="ARBA00022670"/>
    </source>
</evidence>
<dbReference type="InterPro" id="IPR033739">
    <property type="entry name" value="M10A_MMP"/>
</dbReference>
<comment type="caution">
    <text evidence="12">The sequence shown here is derived from an EMBL/GenBank/DDBJ whole genome shotgun (WGS) entry which is preliminary data.</text>
</comment>
<evidence type="ECO:0000313" key="13">
    <source>
        <dbReference type="Proteomes" id="UP001396334"/>
    </source>
</evidence>
<dbReference type="Gene3D" id="3.40.390.10">
    <property type="entry name" value="Collagenase (Catalytic Domain)"/>
    <property type="match status" value="1"/>
</dbReference>
<keyword evidence="3" id="KW-0336">GPI-anchor</keyword>
<feature type="chain" id="PRO_5046223822" description="Peptidase metallopeptidase domain-containing protein" evidence="10">
    <location>
        <begin position="23"/>
        <end position="381"/>
    </location>
</feature>
<keyword evidence="3" id="KW-0472">Membrane</keyword>
<keyword evidence="10" id="KW-0732">Signal</keyword>
<dbReference type="Pfam" id="PF01471">
    <property type="entry name" value="PG_binding_1"/>
    <property type="match status" value="1"/>
</dbReference>
<dbReference type="InterPro" id="IPR001818">
    <property type="entry name" value="Pept_M10_metallopeptidase"/>
</dbReference>
<dbReference type="InterPro" id="IPR036365">
    <property type="entry name" value="PGBD-like_sf"/>
</dbReference>
<keyword evidence="3" id="KW-0325">Glycoprotein</keyword>
<feature type="compositionally biased region" description="Low complexity" evidence="9">
    <location>
        <begin position="338"/>
        <end position="348"/>
    </location>
</feature>
<keyword evidence="13" id="KW-1185">Reference proteome</keyword>
<evidence type="ECO:0000256" key="8">
    <source>
        <dbReference type="ARBA" id="ARBA00023049"/>
    </source>
</evidence>
<keyword evidence="7" id="KW-0862">Zinc</keyword>
<dbReference type="EMBL" id="JBBPBN010000056">
    <property type="protein sequence ID" value="KAK8989730.1"/>
    <property type="molecule type" value="Genomic_DNA"/>
</dbReference>
<dbReference type="Pfam" id="PF00413">
    <property type="entry name" value="Peptidase_M10"/>
    <property type="match status" value="1"/>
</dbReference>
<evidence type="ECO:0000256" key="5">
    <source>
        <dbReference type="ARBA" id="ARBA00022723"/>
    </source>
</evidence>
<feature type="region of interest" description="Disordered" evidence="9">
    <location>
        <begin position="328"/>
        <end position="353"/>
    </location>
</feature>
<proteinExistence type="inferred from homology"/>
<dbReference type="InterPro" id="IPR006026">
    <property type="entry name" value="Peptidase_Metallo"/>
</dbReference>
<organism evidence="12 13">
    <name type="scientific">Hibiscus sabdariffa</name>
    <name type="common">roselle</name>
    <dbReference type="NCBI Taxonomy" id="183260"/>
    <lineage>
        <taxon>Eukaryota</taxon>
        <taxon>Viridiplantae</taxon>
        <taxon>Streptophyta</taxon>
        <taxon>Embryophyta</taxon>
        <taxon>Tracheophyta</taxon>
        <taxon>Spermatophyta</taxon>
        <taxon>Magnoliopsida</taxon>
        <taxon>eudicotyledons</taxon>
        <taxon>Gunneridae</taxon>
        <taxon>Pentapetalae</taxon>
        <taxon>rosids</taxon>
        <taxon>malvids</taxon>
        <taxon>Malvales</taxon>
        <taxon>Malvaceae</taxon>
        <taxon>Malvoideae</taxon>
        <taxon>Hibiscus</taxon>
    </lineage>
</organism>
<dbReference type="PRINTS" id="PR00138">
    <property type="entry name" value="MATRIXIN"/>
</dbReference>
<dbReference type="InterPro" id="IPR002477">
    <property type="entry name" value="Peptidoglycan-bd-like"/>
</dbReference>
<accession>A0ABR2PNI0</accession>
<keyword evidence="3" id="KW-0449">Lipoprotein</keyword>
<dbReference type="PANTHER" id="PTHR10201:SF272">
    <property type="entry name" value="METALLOENDOPROTEINASE 5-MMP"/>
    <property type="match status" value="1"/>
</dbReference>
<dbReference type="InterPro" id="IPR024079">
    <property type="entry name" value="MetalloPept_cat_dom_sf"/>
</dbReference>
<dbReference type="SUPFAM" id="SSF47090">
    <property type="entry name" value="PGBD-like"/>
    <property type="match status" value="1"/>
</dbReference>
<keyword evidence="5" id="KW-0479">Metal-binding</keyword>
<dbReference type="InterPro" id="IPR021190">
    <property type="entry name" value="Pept_M10A"/>
</dbReference>
<evidence type="ECO:0000256" key="3">
    <source>
        <dbReference type="ARBA" id="ARBA00022622"/>
    </source>
</evidence>
<evidence type="ECO:0000256" key="10">
    <source>
        <dbReference type="SAM" id="SignalP"/>
    </source>
</evidence>
<dbReference type="SMART" id="SM00235">
    <property type="entry name" value="ZnMc"/>
    <property type="match status" value="1"/>
</dbReference>
<sequence>MEHRVFVLALLIFSLAFASASARFFPNITAIPPWHWQQQPNATFPAAPWDVFANFSGCRSGEARDGLSKLKRYFSNFGYIPDDGPSFNFSDDFDDQLEKALETYQRNFNLNVTGELDDRTLEQIVRPRCGNADIVNGTTSMNAGKPSSFRTVGHLHTTGHYTFFPGTPRWPVNRRDLTYAFLPANGLTDEVKAVFASAFQKWSAVTPLTFTETDSYSTADLTIGFYSGDHGDGEPFDGVLGTLAHAFSPTSGRFHLDADENWVVSGDVTRSAIASAVDLETVAVHEIGHLLGLGHSSVEDAIMYPTISSRTRKVELVEDDIQGIQSLYGGNPNYNGSTTTTTTPTATTGGRETSDAGILPCSASRWTLAGFFAIGFGILLL</sequence>
<comment type="subcellular location">
    <subcellularLocation>
        <location evidence="1">Cell membrane</location>
        <topology evidence="1">Lipid-anchor</topology>
        <topology evidence="1">GPI-anchor</topology>
        <orientation evidence="1">Extracellular side</orientation>
    </subcellularLocation>
</comment>
<keyword evidence="4" id="KW-0645">Protease</keyword>
<name>A0ABR2PNI0_9ROSI</name>
<dbReference type="Proteomes" id="UP001396334">
    <property type="component" value="Unassembled WGS sequence"/>
</dbReference>
<feature type="signal peptide" evidence="10">
    <location>
        <begin position="1"/>
        <end position="22"/>
    </location>
</feature>
<keyword evidence="8" id="KW-0482">Metalloprotease</keyword>
<evidence type="ECO:0000256" key="9">
    <source>
        <dbReference type="SAM" id="MobiDB-lite"/>
    </source>
</evidence>
<evidence type="ECO:0000259" key="11">
    <source>
        <dbReference type="SMART" id="SM00235"/>
    </source>
</evidence>
<dbReference type="PANTHER" id="PTHR10201">
    <property type="entry name" value="MATRIX METALLOPROTEINASE"/>
    <property type="match status" value="1"/>
</dbReference>
<evidence type="ECO:0000256" key="6">
    <source>
        <dbReference type="ARBA" id="ARBA00022801"/>
    </source>
</evidence>
<gene>
    <name evidence="12" type="ORF">V6N11_064147</name>
</gene>
<keyword evidence="6" id="KW-0378">Hydrolase</keyword>
<comment type="similarity">
    <text evidence="2">Belongs to the peptidase M10A family. Matrix metalloproteinases (MMPs) subfamily.</text>
</comment>